<evidence type="ECO:0000256" key="15">
    <source>
        <dbReference type="ARBA" id="ARBA00039292"/>
    </source>
</evidence>
<dbReference type="GO" id="GO:0003829">
    <property type="term" value="F:beta-1,3-galactosyl-O-glycosyl-glycoprotein beta-1,6-N-acetylglucosaminyltransferase activity"/>
    <property type="evidence" value="ECO:0007669"/>
    <property type="project" value="UniProtKB-EC"/>
</dbReference>
<evidence type="ECO:0000256" key="3">
    <source>
        <dbReference type="ARBA" id="ARBA00022676"/>
    </source>
</evidence>
<evidence type="ECO:0000256" key="18">
    <source>
        <dbReference type="ARBA" id="ARBA00048927"/>
    </source>
</evidence>
<dbReference type="EC" id="2.4.1.148" evidence="13"/>
<evidence type="ECO:0000256" key="6">
    <source>
        <dbReference type="ARBA" id="ARBA00022968"/>
    </source>
</evidence>
<keyword evidence="5" id="KW-0812">Transmembrane</keyword>
<keyword evidence="3" id="KW-0328">Glycosyltransferase</keyword>
<evidence type="ECO:0000256" key="1">
    <source>
        <dbReference type="ARBA" id="ARBA00004323"/>
    </source>
</evidence>
<dbReference type="EMBL" id="WNYA01010722">
    <property type="protein sequence ID" value="KAG8540361.1"/>
    <property type="molecule type" value="Genomic_DNA"/>
</dbReference>
<accession>A0AAV6YTX4</accession>
<dbReference type="EC" id="2.4.1.150" evidence="12"/>
<comment type="catalytic activity">
    <reaction evidence="21">
        <text>a 3-O-[beta-D-galactosyl-(1-&gt;3)-N-acetyl-alpha-D-galactosaminyl]-L-seryl-[protein] + UDP-N-acetyl-alpha-D-glucosamine = 3-O-{beta-D-galactosyl-(1-&gt;3)-[N-acetyl-beta-D-glucosaminyl-(1-&gt;6)]-N-acetyl-alpha-D-galactosaminyl}-L-seryl-[protein] + UDP + H(+)</text>
        <dbReference type="Rhea" id="RHEA:56212"/>
        <dbReference type="Rhea" id="RHEA-COMP:13922"/>
        <dbReference type="Rhea" id="RHEA-COMP:14419"/>
        <dbReference type="ChEBI" id="CHEBI:15378"/>
        <dbReference type="ChEBI" id="CHEBI:57705"/>
        <dbReference type="ChEBI" id="CHEBI:58223"/>
        <dbReference type="ChEBI" id="CHEBI:137949"/>
        <dbReference type="ChEBI" id="CHEBI:139605"/>
        <dbReference type="EC" id="2.4.1.102"/>
    </reaction>
</comment>
<proteinExistence type="inferred from homology"/>
<name>A0AAV6YTX4_ENGPU</name>
<evidence type="ECO:0000256" key="10">
    <source>
        <dbReference type="ARBA" id="ARBA00023180"/>
    </source>
</evidence>
<dbReference type="PANTHER" id="PTHR19297">
    <property type="entry name" value="GLYCOSYLTRANSFERASE 14 FAMILY MEMBER"/>
    <property type="match status" value="1"/>
</dbReference>
<evidence type="ECO:0000313" key="25">
    <source>
        <dbReference type="Proteomes" id="UP000824782"/>
    </source>
</evidence>
<keyword evidence="8" id="KW-0472">Membrane</keyword>
<dbReference type="EC" id="2.4.1.102" evidence="14"/>
<evidence type="ECO:0000256" key="8">
    <source>
        <dbReference type="ARBA" id="ARBA00023136"/>
    </source>
</evidence>
<organism evidence="23 25">
    <name type="scientific">Engystomops pustulosus</name>
    <name type="common">Tungara frog</name>
    <name type="synonym">Physalaemus pustulosus</name>
    <dbReference type="NCBI Taxonomy" id="76066"/>
    <lineage>
        <taxon>Eukaryota</taxon>
        <taxon>Metazoa</taxon>
        <taxon>Chordata</taxon>
        <taxon>Craniata</taxon>
        <taxon>Vertebrata</taxon>
        <taxon>Euteleostomi</taxon>
        <taxon>Amphibia</taxon>
        <taxon>Batrachia</taxon>
        <taxon>Anura</taxon>
        <taxon>Neobatrachia</taxon>
        <taxon>Hyloidea</taxon>
        <taxon>Leptodactylidae</taxon>
        <taxon>Leiuperinae</taxon>
        <taxon>Engystomops</taxon>
    </lineage>
</organism>
<dbReference type="GO" id="GO:0008109">
    <property type="term" value="F:N-acetyllactosaminide beta-1,6-N-acetylglucosaminyltransferase activity"/>
    <property type="evidence" value="ECO:0007669"/>
    <property type="project" value="UniProtKB-EC"/>
</dbReference>
<evidence type="ECO:0000256" key="5">
    <source>
        <dbReference type="ARBA" id="ARBA00022692"/>
    </source>
</evidence>
<comment type="subcellular location">
    <subcellularLocation>
        <location evidence="1">Golgi apparatus membrane</location>
        <topology evidence="1">Single-pass type II membrane protein</topology>
    </subcellularLocation>
</comment>
<comment type="catalytic activity">
    <reaction evidence="17">
        <text>a beta-D-Gal-(1-&gt;4)-beta-D-GlcNAc-(1-&gt;3)-beta-D-Gal-(1-&gt;4)-beta-D-GlcNAc derivative + UDP-N-acetyl-alpha-D-glucosamine = a beta-D-Gal-(1-&gt;4)-beta-D-GlcNAc-(1-&gt;3)-[beta-D-GlcNAc-(1-&gt;6)]-beta-D-Gal-(1-&gt;4)-N-acetyl-beta-D-GlcNAc derivative + UDP + H(+)</text>
        <dbReference type="Rhea" id="RHEA:54820"/>
        <dbReference type="ChEBI" id="CHEBI:15378"/>
        <dbReference type="ChEBI" id="CHEBI:57705"/>
        <dbReference type="ChEBI" id="CHEBI:58223"/>
        <dbReference type="ChEBI" id="CHEBI:138371"/>
        <dbReference type="ChEBI" id="CHEBI:138372"/>
        <dbReference type="EC" id="2.4.1.150"/>
    </reaction>
</comment>
<evidence type="ECO:0000256" key="2">
    <source>
        <dbReference type="ARBA" id="ARBA00004922"/>
    </source>
</evidence>
<dbReference type="GO" id="GO:0000139">
    <property type="term" value="C:Golgi membrane"/>
    <property type="evidence" value="ECO:0007669"/>
    <property type="project" value="UniProtKB-SubCell"/>
</dbReference>
<evidence type="ECO:0000256" key="13">
    <source>
        <dbReference type="ARBA" id="ARBA00038912"/>
    </source>
</evidence>
<dbReference type="PANTHER" id="PTHR19297:SF81">
    <property type="entry name" value="BETA-1,3-GALACTOSYL-O-GLYCOSYL-GLYCOPROTEIN BETA-1,6-N-ACETYLGLUCOSAMINYLTRANSFERASE 3"/>
    <property type="match status" value="1"/>
</dbReference>
<evidence type="ECO:0000256" key="12">
    <source>
        <dbReference type="ARBA" id="ARBA00038907"/>
    </source>
</evidence>
<evidence type="ECO:0000256" key="21">
    <source>
        <dbReference type="ARBA" id="ARBA00049911"/>
    </source>
</evidence>
<comment type="caution">
    <text evidence="23">The sequence shown here is derived from an EMBL/GenBank/DDBJ whole genome shotgun (WGS) entry which is preliminary data.</text>
</comment>
<comment type="function">
    <text evidence="22">Glycosyltransferase that can synthesize all known mucin beta 6 N-acetylglucosaminides. Mediates core 2 and core 4 O-glycan branching, 2 important steps in mucin-type biosynthesis. Also has I-branching enzyme activity by converting linear into branched poly-N-acetyllactosaminoglycans, leading to introduce the blood group I antigen during embryonic development.</text>
</comment>
<evidence type="ECO:0000313" key="23">
    <source>
        <dbReference type="EMBL" id="KAG8540361.1"/>
    </source>
</evidence>
<keyword evidence="6" id="KW-0735">Signal-anchor</keyword>
<evidence type="ECO:0000256" key="7">
    <source>
        <dbReference type="ARBA" id="ARBA00022989"/>
    </source>
</evidence>
<sequence>MARIDQAVHESMFEIGLKDTRRKTPAPIRDVNDCIHFRTSRKYIPFSLSKEEEEFPIAYSMVIHEKIEMFERLLRAIYAPQNIYCIHVDEKSPEIFKKAVRAISSCFDNVFVASKLEKVIYASWLRVQANLNCMGDLLKNDIQWKYLLNTCGTDFPIKTNAETVMALKIKKARWFFHFEVSEAKKSISNSRLQKTSPPIKIPMFSGGAYIVVTRDFVKYVLESPEIQHFIEWEKDTYSPDEHFWATLNRMPEVPGSVHFNEKYDLSDLNAISRLVKWSYHEGDVAKGASYPPCTGIHFHSICIYGSGDLHWMLKQHHLFANKFDPTVDDVAIQCLEEHLRQKALLKKTL</sequence>
<evidence type="ECO:0000256" key="22">
    <source>
        <dbReference type="ARBA" id="ARBA00055416"/>
    </source>
</evidence>
<protein>
    <recommendedName>
        <fullName evidence="15">Beta-1,3-galactosyl-O-glycosyl-glycoprotein beta-1,6-N-acetylglucosaminyltransferase 3</fullName>
        <ecNumber evidence="14">2.4.1.102</ecNumber>
        <ecNumber evidence="13">2.4.1.148</ecNumber>
        <ecNumber evidence="12">2.4.1.150</ecNumber>
    </recommendedName>
    <alternativeName>
        <fullName evidence="16">C2GnT-mucin type</fullName>
    </alternativeName>
</protein>
<comment type="catalytic activity">
    <reaction evidence="18">
        <text>3-O-[N-acetyl-beta-D-glucosaminyl-(1-&gt;3)-N-acetyl-alpha-D-galactosaminyl]-L-seryl-[protein] + UDP-N-acetyl-alpha-D-glucosamine = 3-O-[N-acetyl-beta-D-glucosaminyl-(1-&gt;3)-[N-acetyl-beta-D-glucosaminyl-(1-&gt;6)]-N-acetyl-alpha-D-galactosaminyl]-L-seryl-[protein] + UDP + H(+)</text>
        <dbReference type="Rhea" id="RHEA:56188"/>
        <dbReference type="Rhea" id="RHEA-COMP:11691"/>
        <dbReference type="Rhea" id="RHEA-COMP:14412"/>
        <dbReference type="ChEBI" id="CHEBI:15378"/>
        <dbReference type="ChEBI" id="CHEBI:57705"/>
        <dbReference type="ChEBI" id="CHEBI:58223"/>
        <dbReference type="ChEBI" id="CHEBI:87079"/>
        <dbReference type="ChEBI" id="CHEBI:139581"/>
        <dbReference type="EC" id="2.4.1.148"/>
    </reaction>
</comment>
<evidence type="ECO:0000256" key="14">
    <source>
        <dbReference type="ARBA" id="ARBA00038948"/>
    </source>
</evidence>
<keyword evidence="10" id="KW-0325">Glycoprotein</keyword>
<keyword evidence="9" id="KW-1015">Disulfide bond</keyword>
<evidence type="ECO:0000256" key="17">
    <source>
        <dbReference type="ARBA" id="ARBA00047621"/>
    </source>
</evidence>
<comment type="pathway">
    <text evidence="2">Protein modification; protein glycosylation.</text>
</comment>
<evidence type="ECO:0000256" key="9">
    <source>
        <dbReference type="ARBA" id="ARBA00023157"/>
    </source>
</evidence>
<reference evidence="23" key="1">
    <citation type="thesis" date="2020" institute="ProQuest LLC" country="789 East Eisenhower Parkway, Ann Arbor, MI, USA">
        <title>Comparative Genomics and Chromosome Evolution.</title>
        <authorList>
            <person name="Mudd A.B."/>
        </authorList>
    </citation>
    <scope>NUCLEOTIDE SEQUENCE</scope>
    <source>
        <strain evidence="23">237g6f4</strain>
        <tissue evidence="23">Blood</tissue>
    </source>
</reference>
<evidence type="ECO:0000256" key="11">
    <source>
        <dbReference type="ARBA" id="ARBA00038150"/>
    </source>
</evidence>
<keyword evidence="25" id="KW-1185">Reference proteome</keyword>
<evidence type="ECO:0000256" key="16">
    <source>
        <dbReference type="ARBA" id="ARBA00041719"/>
    </source>
</evidence>
<comment type="catalytic activity">
    <reaction evidence="19">
        <text>a 3-O-[beta-D-galactosyl-(1-&gt;3)-N-acetyl-alpha-D-galactosaminyl]-L-threonyl-[protein] + UDP-N-acetyl-alpha-D-glucosamine = a 3-O-{beta-D-galactosyl-(1-&gt;3)-[N-acetyl-beta-D-glucosaminyl-(1-&gt;6)]-N-acetyl-alpha-D-galactosaminyl}-L-threonyl-[protein] + UDP + H(+)</text>
        <dbReference type="Rhea" id="RHEA:56216"/>
        <dbReference type="Rhea" id="RHEA-COMP:13923"/>
        <dbReference type="Rhea" id="RHEA-COMP:14420"/>
        <dbReference type="ChEBI" id="CHEBI:15378"/>
        <dbReference type="ChEBI" id="CHEBI:57705"/>
        <dbReference type="ChEBI" id="CHEBI:58223"/>
        <dbReference type="ChEBI" id="CHEBI:137950"/>
        <dbReference type="ChEBI" id="CHEBI:139607"/>
        <dbReference type="EC" id="2.4.1.102"/>
    </reaction>
</comment>
<gene>
    <name evidence="24" type="ORF">GDO81_019440</name>
    <name evidence="23" type="ORF">GDO81_019444</name>
</gene>
<dbReference type="GO" id="GO:0047225">
    <property type="term" value="F:acetylgalactosaminyl-O-glycosyl-glycoprotein beta-1,6-N-acetylglucosaminyltransferase activity"/>
    <property type="evidence" value="ECO:0007669"/>
    <property type="project" value="UniProtKB-EC"/>
</dbReference>
<evidence type="ECO:0000256" key="19">
    <source>
        <dbReference type="ARBA" id="ARBA00049870"/>
    </source>
</evidence>
<evidence type="ECO:0000313" key="24">
    <source>
        <dbReference type="EMBL" id="KAG8540364.1"/>
    </source>
</evidence>
<comment type="catalytic activity">
    <reaction evidence="20">
        <text>a 3-O-[N-acetyl-beta-D-glucosaminyl-(1-&gt;3)-N-acetyl-alpha-D-galactosaminyl]-L-threonyl-[protein] + UDP-N-acetyl-alpha-D-glucosamine = 3-O-[N-acetyl-beta-D-glucosaminyl-(1-&gt;3)-[N-acetyl-beta-D-glucosaminyl-(1-&gt;6)]-N-acetyl-alpha-D-galactosaminyl]-L-threonyl-[protein] + UDP + H(+)</text>
        <dbReference type="Rhea" id="RHEA:56192"/>
        <dbReference type="Rhea" id="RHEA-COMP:11692"/>
        <dbReference type="Rhea" id="RHEA-COMP:14413"/>
        <dbReference type="ChEBI" id="CHEBI:15378"/>
        <dbReference type="ChEBI" id="CHEBI:57705"/>
        <dbReference type="ChEBI" id="CHEBI:58223"/>
        <dbReference type="ChEBI" id="CHEBI:87080"/>
        <dbReference type="ChEBI" id="CHEBI:139580"/>
        <dbReference type="EC" id="2.4.1.148"/>
    </reaction>
</comment>
<dbReference type="Proteomes" id="UP000824782">
    <property type="component" value="Unassembled WGS sequence"/>
</dbReference>
<comment type="similarity">
    <text evidence="11">Belongs to the glycosyltransferase 14 family.</text>
</comment>
<evidence type="ECO:0000256" key="4">
    <source>
        <dbReference type="ARBA" id="ARBA00022679"/>
    </source>
</evidence>
<dbReference type="AlphaFoldDB" id="A0AAV6YTX4"/>
<keyword evidence="7" id="KW-1133">Transmembrane helix</keyword>
<dbReference type="EMBL" id="WNYA01010718">
    <property type="protein sequence ID" value="KAG8540364.1"/>
    <property type="molecule type" value="Genomic_DNA"/>
</dbReference>
<evidence type="ECO:0000256" key="20">
    <source>
        <dbReference type="ARBA" id="ARBA00049876"/>
    </source>
</evidence>
<dbReference type="Pfam" id="PF02485">
    <property type="entry name" value="Branch"/>
    <property type="match status" value="1"/>
</dbReference>
<dbReference type="InterPro" id="IPR003406">
    <property type="entry name" value="Glyco_trans_14"/>
</dbReference>
<keyword evidence="4" id="KW-0808">Transferase</keyword>